<dbReference type="Gene3D" id="3.30.560.10">
    <property type="entry name" value="Glucose Oxidase, domain 3"/>
    <property type="match status" value="1"/>
</dbReference>
<name>A0A9P5X696_9AGAR</name>
<evidence type="ECO:0000256" key="10">
    <source>
        <dbReference type="ARBA" id="ARBA00033986"/>
    </source>
</evidence>
<evidence type="ECO:0000256" key="15">
    <source>
        <dbReference type="PIRSR" id="PIRSR000137-1"/>
    </source>
</evidence>
<evidence type="ECO:0000256" key="11">
    <source>
        <dbReference type="ARBA" id="ARBA00034010"/>
    </source>
</evidence>
<evidence type="ECO:0000256" key="6">
    <source>
        <dbReference type="ARBA" id="ARBA00022525"/>
    </source>
</evidence>
<dbReference type="EMBL" id="MU151401">
    <property type="protein sequence ID" value="KAF9444131.1"/>
    <property type="molecule type" value="Genomic_DNA"/>
</dbReference>
<evidence type="ECO:0000256" key="5">
    <source>
        <dbReference type="ARBA" id="ARBA00013177"/>
    </source>
</evidence>
<comment type="catalytic activity">
    <reaction evidence="11">
        <text>pyranose + acceptor = pyranos-2,3-diulose + reduced acceptor.</text>
        <dbReference type="EC" id="1.1.99.29"/>
    </reaction>
</comment>
<feature type="active site" description="Proton acceptor" evidence="15">
    <location>
        <position position="524"/>
    </location>
</feature>
<feature type="binding site" evidence="16">
    <location>
        <position position="261"/>
    </location>
    <ligand>
        <name>FAD</name>
        <dbReference type="ChEBI" id="CHEBI:57692"/>
    </ligand>
</feature>
<evidence type="ECO:0000256" key="12">
    <source>
        <dbReference type="ARBA" id="ARBA00034029"/>
    </source>
</evidence>
<evidence type="ECO:0000256" key="9">
    <source>
        <dbReference type="ARBA" id="ARBA00024699"/>
    </source>
</evidence>
<evidence type="ECO:0000313" key="20">
    <source>
        <dbReference type="Proteomes" id="UP000807342"/>
    </source>
</evidence>
<dbReference type="Pfam" id="PF05199">
    <property type="entry name" value="GMC_oxred_C"/>
    <property type="match status" value="1"/>
</dbReference>
<evidence type="ECO:0000256" key="4">
    <source>
        <dbReference type="ARBA" id="ARBA00011245"/>
    </source>
</evidence>
<proteinExistence type="inferred from homology"/>
<comment type="catalytic activity">
    <reaction evidence="10">
        <text>pyranose + acceptor = pyranos-2-ulose + reduced acceptor.</text>
        <dbReference type="EC" id="1.1.99.29"/>
    </reaction>
</comment>
<feature type="chain" id="PRO_5040229648" description="pyranose dehydrogenase (acceptor)" evidence="17">
    <location>
        <begin position="18"/>
        <end position="590"/>
    </location>
</feature>
<evidence type="ECO:0000256" key="8">
    <source>
        <dbReference type="ARBA" id="ARBA00022827"/>
    </source>
</evidence>
<keyword evidence="7" id="KW-0285">Flavoprotein</keyword>
<dbReference type="EC" id="1.1.99.29" evidence="5"/>
<evidence type="ECO:0000259" key="18">
    <source>
        <dbReference type="PROSITE" id="PS00624"/>
    </source>
</evidence>
<accession>A0A9P5X696</accession>
<protein>
    <recommendedName>
        <fullName evidence="5">pyranose dehydrogenase (acceptor)</fullName>
        <ecNumber evidence="5">1.1.99.29</ecNumber>
    </recommendedName>
</protein>
<comment type="caution">
    <text evidence="19">The sequence shown here is derived from an EMBL/GenBank/DDBJ whole genome shotgun (WGS) entry which is preliminary data.</text>
</comment>
<dbReference type="SUPFAM" id="SSF54373">
    <property type="entry name" value="FAD-linked reductases, C-terminal domain"/>
    <property type="match status" value="1"/>
</dbReference>
<dbReference type="Gene3D" id="3.50.50.60">
    <property type="entry name" value="FAD/NAD(P)-binding domain"/>
    <property type="match status" value="1"/>
</dbReference>
<evidence type="ECO:0000256" key="1">
    <source>
        <dbReference type="ARBA" id="ARBA00001974"/>
    </source>
</evidence>
<sequence length="590" mass="63192">MFLRLAVVVGLASVGLCATYGTIKDIPNIKWDFIIAGGGTAGSVLASRLTENPSFNVLVIEAGPTNEGVEESIIPGLMPRAALSRYDWNFTTVPQEGLNGNSITFQRGHILGGSSSVNGMVYTRGPASDYERLARVSGDDGWSWENIQSYLKKNEKLEPPADNHDVDGEFDPAVHSLTGKVAVTLPNNLNPALDAAILQASKELGGDFQLTPDMNSGKPLGLGWLQLTIGHNGTRSSSATSYLDSQTKARKNLHIVTDTFVTRVLKTPGTKGLTIRSVEIRSPDTSDTVVLTASKEVIVAGGTIGTPHILLHSGIGDQRDLKMLNIETVLHNPSVGKNFTDHPAFFLPFSLAPNSIDLGPWVNLNTDPALQAQALELWNTNRTGPYLEPTPTHHLAFLRLPDNSSIIKQFGDLSSGQESAHIEIMLGVSGGTYIAVPIVVSPTSRGSITIGSNNPFDNPLIDPGYYTSKFDILAIREGIKSAVQFSEAPVWKNVITGLVGPLANATTDAEIDTTIRNNTLSGLHPVGTSAMSPKNASWGVVDPDLLVKHVSGLRIVDASVLPYIPCAHAQVPVYVVAERAADMIMRKWHA</sequence>
<evidence type="ECO:0000256" key="17">
    <source>
        <dbReference type="SAM" id="SignalP"/>
    </source>
</evidence>
<dbReference type="SUPFAM" id="SSF51905">
    <property type="entry name" value="FAD/NAD(P)-binding domain"/>
    <property type="match status" value="1"/>
</dbReference>
<dbReference type="OrthoDB" id="269227at2759"/>
<keyword evidence="8 16" id="KW-0274">FAD</keyword>
<reference evidence="19" key="1">
    <citation type="submission" date="2020-11" db="EMBL/GenBank/DDBJ databases">
        <authorList>
            <consortium name="DOE Joint Genome Institute"/>
            <person name="Ahrendt S."/>
            <person name="Riley R."/>
            <person name="Andreopoulos W."/>
            <person name="Labutti K."/>
            <person name="Pangilinan J."/>
            <person name="Ruiz-Duenas F.J."/>
            <person name="Barrasa J.M."/>
            <person name="Sanchez-Garcia M."/>
            <person name="Camarero S."/>
            <person name="Miyauchi S."/>
            <person name="Serrano A."/>
            <person name="Linde D."/>
            <person name="Babiker R."/>
            <person name="Drula E."/>
            <person name="Ayuso-Fernandez I."/>
            <person name="Pacheco R."/>
            <person name="Padilla G."/>
            <person name="Ferreira P."/>
            <person name="Barriuso J."/>
            <person name="Kellner H."/>
            <person name="Castanera R."/>
            <person name="Alfaro M."/>
            <person name="Ramirez L."/>
            <person name="Pisabarro A.G."/>
            <person name="Kuo A."/>
            <person name="Tritt A."/>
            <person name="Lipzen A."/>
            <person name="He G."/>
            <person name="Yan M."/>
            <person name="Ng V."/>
            <person name="Cullen D."/>
            <person name="Martin F."/>
            <person name="Rosso M.-N."/>
            <person name="Henrissat B."/>
            <person name="Hibbett D."/>
            <person name="Martinez A.T."/>
            <person name="Grigoriev I.V."/>
        </authorList>
    </citation>
    <scope>NUCLEOTIDE SEQUENCE</scope>
    <source>
        <strain evidence="19">MF-IS2</strain>
    </source>
</reference>
<dbReference type="GO" id="GO:0033718">
    <property type="term" value="F:pyranose dehydrogenase (acceptor) activity"/>
    <property type="evidence" value="ECO:0007669"/>
    <property type="project" value="UniProtKB-EC"/>
</dbReference>
<dbReference type="InterPro" id="IPR000172">
    <property type="entry name" value="GMC_OxRdtase_N"/>
</dbReference>
<keyword evidence="6" id="KW-0964">Secreted</keyword>
<dbReference type="PANTHER" id="PTHR11552:SF147">
    <property type="entry name" value="CHOLINE DEHYDROGENASE, MITOCHONDRIAL"/>
    <property type="match status" value="1"/>
</dbReference>
<comment type="cofactor">
    <cofactor evidence="1 16">
        <name>FAD</name>
        <dbReference type="ChEBI" id="CHEBI:57692"/>
    </cofactor>
</comment>
<dbReference type="InterPro" id="IPR007867">
    <property type="entry name" value="GMC_OxRtase_C"/>
</dbReference>
<evidence type="ECO:0000256" key="7">
    <source>
        <dbReference type="ARBA" id="ARBA00022630"/>
    </source>
</evidence>
<comment type="catalytic activity">
    <reaction evidence="12">
        <text>pyranose + acceptor = pyranos-3-ulose + reduced acceptor.</text>
        <dbReference type="EC" id="1.1.99.29"/>
    </reaction>
</comment>
<dbReference type="Proteomes" id="UP000807342">
    <property type="component" value="Unassembled WGS sequence"/>
</dbReference>
<feature type="domain" description="Glucose-methanol-choline oxidoreductase N-terminal" evidence="18">
    <location>
        <begin position="302"/>
        <end position="316"/>
    </location>
</feature>
<evidence type="ECO:0000256" key="2">
    <source>
        <dbReference type="ARBA" id="ARBA00004613"/>
    </source>
</evidence>
<keyword evidence="20" id="KW-1185">Reference proteome</keyword>
<organism evidence="19 20">
    <name type="scientific">Macrolepiota fuliginosa MF-IS2</name>
    <dbReference type="NCBI Taxonomy" id="1400762"/>
    <lineage>
        <taxon>Eukaryota</taxon>
        <taxon>Fungi</taxon>
        <taxon>Dikarya</taxon>
        <taxon>Basidiomycota</taxon>
        <taxon>Agaricomycotina</taxon>
        <taxon>Agaricomycetes</taxon>
        <taxon>Agaricomycetidae</taxon>
        <taxon>Agaricales</taxon>
        <taxon>Agaricineae</taxon>
        <taxon>Agaricaceae</taxon>
        <taxon>Macrolepiota</taxon>
    </lineage>
</organism>
<evidence type="ECO:0000256" key="13">
    <source>
        <dbReference type="ARBA" id="ARBA00034050"/>
    </source>
</evidence>
<comment type="function">
    <text evidence="9">Catalyzes the single-oxidation or sequential double oxidation reaction of carbohydrates primarily at carbon-2 and/or carbon-3 with the concomitant reduction of the flavin. The enzyme exhibits a broad sugar substrate specificity, oxidizing different aldopyranoses to the corresponding C-1, C-2, C-3 or C-1,2, C-2,3 and C-3,4 (di)dehydro sugars with substrate-specific regioselectivity. Accepts only a narrow range of electron acceptors such as substituted benzoquinones and complexed metal ions and reacts extremely slowly with O(2) as acceptor. May play a role in the natural recycling of plant matter by oxidizing all major monosaccharides in lignocellulose and by reducing quinone compounds or reactive radical species generated during lignin depolymerization.</text>
</comment>
<dbReference type="InterPro" id="IPR012132">
    <property type="entry name" value="GMC_OxRdtase"/>
</dbReference>
<evidence type="ECO:0000256" key="14">
    <source>
        <dbReference type="ARBA" id="ARBA00034059"/>
    </source>
</evidence>
<evidence type="ECO:0000256" key="3">
    <source>
        <dbReference type="ARBA" id="ARBA00010790"/>
    </source>
</evidence>
<comment type="similarity">
    <text evidence="3">Belongs to the GMC oxidoreductase family.</text>
</comment>
<comment type="catalytic activity">
    <reaction evidence="14">
        <text>a pyranoside + acceptor = a pyranosid-3,4-diulose + reduced acceptor.</text>
        <dbReference type="EC" id="1.1.99.29"/>
    </reaction>
</comment>
<keyword evidence="17" id="KW-0732">Signal</keyword>
<comment type="subcellular location">
    <subcellularLocation>
        <location evidence="2">Secreted</location>
    </subcellularLocation>
</comment>
<evidence type="ECO:0000256" key="16">
    <source>
        <dbReference type="PIRSR" id="PIRSR000137-2"/>
    </source>
</evidence>
<dbReference type="Pfam" id="PF00732">
    <property type="entry name" value="GMC_oxred_N"/>
    <property type="match status" value="1"/>
</dbReference>
<dbReference type="GO" id="GO:0050660">
    <property type="term" value="F:flavin adenine dinucleotide binding"/>
    <property type="evidence" value="ECO:0007669"/>
    <property type="project" value="InterPro"/>
</dbReference>
<feature type="signal peptide" evidence="17">
    <location>
        <begin position="1"/>
        <end position="17"/>
    </location>
</feature>
<comment type="subunit">
    <text evidence="4">Monomer.</text>
</comment>
<feature type="binding site" evidence="16">
    <location>
        <begin position="118"/>
        <end position="121"/>
    </location>
    <ligand>
        <name>FAD</name>
        <dbReference type="ChEBI" id="CHEBI:57692"/>
    </ligand>
</feature>
<gene>
    <name evidence="19" type="ORF">P691DRAFT_736938</name>
</gene>
<dbReference type="InterPro" id="IPR036188">
    <property type="entry name" value="FAD/NAD-bd_sf"/>
</dbReference>
<feature type="active site" description="Proton acceptor" evidence="15">
    <location>
        <position position="568"/>
    </location>
</feature>
<evidence type="ECO:0000313" key="19">
    <source>
        <dbReference type="EMBL" id="KAF9444131.1"/>
    </source>
</evidence>
<dbReference type="PANTHER" id="PTHR11552">
    <property type="entry name" value="GLUCOSE-METHANOL-CHOLINE GMC OXIDOREDUCTASE"/>
    <property type="match status" value="1"/>
</dbReference>
<comment type="catalytic activity">
    <reaction evidence="13">
        <text>a pyranoside + acceptor = a pyranosid-3-ulose + reduced acceptor.</text>
        <dbReference type="EC" id="1.1.99.29"/>
    </reaction>
</comment>
<dbReference type="AlphaFoldDB" id="A0A9P5X696"/>
<dbReference type="PIRSF" id="PIRSF000137">
    <property type="entry name" value="Alcohol_oxidase"/>
    <property type="match status" value="1"/>
</dbReference>
<dbReference type="GO" id="GO:0005576">
    <property type="term" value="C:extracellular region"/>
    <property type="evidence" value="ECO:0007669"/>
    <property type="project" value="UniProtKB-SubCell"/>
</dbReference>
<dbReference type="PROSITE" id="PS00624">
    <property type="entry name" value="GMC_OXRED_2"/>
    <property type="match status" value="1"/>
</dbReference>